<dbReference type="HAMAP" id="MF_00201">
    <property type="entry name" value="RecO"/>
    <property type="match status" value="1"/>
</dbReference>
<evidence type="ECO:0000256" key="6">
    <source>
        <dbReference type="ARBA" id="ARBA00033409"/>
    </source>
</evidence>
<dbReference type="GO" id="GO:0006310">
    <property type="term" value="P:DNA recombination"/>
    <property type="evidence" value="ECO:0007669"/>
    <property type="project" value="UniProtKB-UniRule"/>
</dbReference>
<dbReference type="InterPro" id="IPR042242">
    <property type="entry name" value="RecO_C"/>
</dbReference>
<dbReference type="SUPFAM" id="SSF50249">
    <property type="entry name" value="Nucleic acid-binding proteins"/>
    <property type="match status" value="1"/>
</dbReference>
<keyword evidence="10" id="KW-1185">Reference proteome</keyword>
<dbReference type="NCBIfam" id="TIGR00613">
    <property type="entry name" value="reco"/>
    <property type="match status" value="1"/>
</dbReference>
<dbReference type="PANTHER" id="PTHR33991">
    <property type="entry name" value="DNA REPAIR PROTEIN RECO"/>
    <property type="match status" value="1"/>
</dbReference>
<proteinExistence type="inferred from homology"/>
<organism evidence="9 10">
    <name type="scientific">Candidatus Mesenet longicola</name>
    <dbReference type="NCBI Taxonomy" id="1892558"/>
    <lineage>
        <taxon>Bacteria</taxon>
        <taxon>Pseudomonadati</taxon>
        <taxon>Pseudomonadota</taxon>
        <taxon>Alphaproteobacteria</taxon>
        <taxon>Rickettsiales</taxon>
        <taxon>Anaplasmataceae</taxon>
        <taxon>Candidatus Mesenet</taxon>
    </lineage>
</organism>
<feature type="domain" description="DNA replication/recombination mediator RecO N-terminal" evidence="8">
    <location>
        <begin position="1"/>
        <end position="68"/>
    </location>
</feature>
<dbReference type="GO" id="GO:0006302">
    <property type="term" value="P:double-strand break repair"/>
    <property type="evidence" value="ECO:0007669"/>
    <property type="project" value="TreeGrafter"/>
</dbReference>
<keyword evidence="5 7" id="KW-0234">DNA repair</keyword>
<gene>
    <name evidence="7 9" type="primary">recO</name>
    <name evidence="9" type="ORF">sL5_01140</name>
</gene>
<dbReference type="Proteomes" id="UP000637906">
    <property type="component" value="Unassembled WGS sequence"/>
</dbReference>
<sequence length="239" mass="27584">MQWEDEGILIAAKKYGDSGLILSLFTKNNGKHRGFVRTSKSSSYKFEVGNLFVVQWRARSLDNLGYFKCELMKSNMYYLITDKVKAIAISSASSILEKVLPEGEKQAALYEDLILLIDAMQNDDWQKYYLKFELELLSQLGFALDLTRCTVSKANKDLKFISPKTGKAVSEKIGKDYAHNLLPLPKMLYDVYHNYQINYELEEFQLSLKVLGYFLSKHLFSQFAAELPFYRKLLISFLT</sequence>
<evidence type="ECO:0000256" key="7">
    <source>
        <dbReference type="HAMAP-Rule" id="MF_00201"/>
    </source>
</evidence>
<comment type="caution">
    <text evidence="9">The sequence shown here is derived from an EMBL/GenBank/DDBJ whole genome shotgun (WGS) entry which is preliminary data.</text>
</comment>
<dbReference type="SUPFAM" id="SSF57863">
    <property type="entry name" value="ArfGap/RecO-like zinc finger"/>
    <property type="match status" value="1"/>
</dbReference>
<evidence type="ECO:0000259" key="8">
    <source>
        <dbReference type="Pfam" id="PF11967"/>
    </source>
</evidence>
<dbReference type="Gene3D" id="1.20.1440.120">
    <property type="entry name" value="Recombination protein O, C-terminal domain"/>
    <property type="match status" value="1"/>
</dbReference>
<evidence type="ECO:0000256" key="4">
    <source>
        <dbReference type="ARBA" id="ARBA00023172"/>
    </source>
</evidence>
<dbReference type="GO" id="GO:0043590">
    <property type="term" value="C:bacterial nucleoid"/>
    <property type="evidence" value="ECO:0007669"/>
    <property type="project" value="TreeGrafter"/>
</dbReference>
<name>A0A8J3HNT9_9RICK</name>
<evidence type="ECO:0000256" key="2">
    <source>
        <dbReference type="ARBA" id="ARBA00021310"/>
    </source>
</evidence>
<dbReference type="PANTHER" id="PTHR33991:SF1">
    <property type="entry name" value="DNA REPAIR PROTEIN RECO"/>
    <property type="match status" value="1"/>
</dbReference>
<protein>
    <recommendedName>
        <fullName evidence="2 7">DNA repair protein RecO</fullName>
    </recommendedName>
    <alternativeName>
        <fullName evidence="6 7">Recombination protein O</fullName>
    </alternativeName>
</protein>
<dbReference type="InterPro" id="IPR037278">
    <property type="entry name" value="ARFGAP/RecO"/>
</dbReference>
<dbReference type="AlphaFoldDB" id="A0A8J3HNT9"/>
<dbReference type="Pfam" id="PF11967">
    <property type="entry name" value="RecO_N"/>
    <property type="match status" value="1"/>
</dbReference>
<reference evidence="9 10" key="1">
    <citation type="journal article" date="2021" name="Microb. Ecol.">
        <title>Candidatus Mesenet longicola: Novel Endosymbionts of Brontispa longissima that Induce Cytoplasmic Incompatibility.</title>
        <authorList>
            <person name="Takano S."/>
            <person name="Gotoh Y."/>
            <person name="Hayashi T."/>
        </authorList>
    </citation>
    <scope>NUCLEOTIDE SEQUENCE [LARGE SCALE GENOMIC DNA]</scope>
    <source>
        <strain evidence="9">L5</strain>
    </source>
</reference>
<evidence type="ECO:0000313" key="9">
    <source>
        <dbReference type="EMBL" id="GHM59121.1"/>
    </source>
</evidence>
<dbReference type="EMBL" id="BNGU01000003">
    <property type="protein sequence ID" value="GHM59121.1"/>
    <property type="molecule type" value="Genomic_DNA"/>
</dbReference>
<dbReference type="InterPro" id="IPR022572">
    <property type="entry name" value="DNA_rep/recomb_RecO_N"/>
</dbReference>
<evidence type="ECO:0000256" key="5">
    <source>
        <dbReference type="ARBA" id="ARBA00023204"/>
    </source>
</evidence>
<dbReference type="InterPro" id="IPR003717">
    <property type="entry name" value="RecO"/>
</dbReference>
<dbReference type="InterPro" id="IPR012340">
    <property type="entry name" value="NA-bd_OB-fold"/>
</dbReference>
<evidence type="ECO:0000313" key="10">
    <source>
        <dbReference type="Proteomes" id="UP000637906"/>
    </source>
</evidence>
<keyword evidence="4 7" id="KW-0233">DNA recombination</keyword>
<keyword evidence="3 7" id="KW-0227">DNA damage</keyword>
<accession>A0A8J3HNT9</accession>
<dbReference type="Gene3D" id="2.40.50.140">
    <property type="entry name" value="Nucleic acid-binding proteins"/>
    <property type="match status" value="1"/>
</dbReference>
<evidence type="ECO:0000256" key="1">
    <source>
        <dbReference type="ARBA" id="ARBA00007452"/>
    </source>
</evidence>
<dbReference type="Pfam" id="PF02565">
    <property type="entry name" value="RecO_C"/>
    <property type="match status" value="1"/>
</dbReference>
<evidence type="ECO:0000256" key="3">
    <source>
        <dbReference type="ARBA" id="ARBA00022763"/>
    </source>
</evidence>
<comment type="function">
    <text evidence="7">Involved in DNA repair and RecF pathway recombination.</text>
</comment>
<comment type="similarity">
    <text evidence="1 7">Belongs to the RecO family.</text>
</comment>